<evidence type="ECO:0000313" key="3">
    <source>
        <dbReference type="Proteomes" id="UP000229236"/>
    </source>
</evidence>
<proteinExistence type="predicted"/>
<dbReference type="EMBL" id="PFTM01000045">
    <property type="protein sequence ID" value="PJB82995.1"/>
    <property type="molecule type" value="Genomic_DNA"/>
</dbReference>
<dbReference type="Proteomes" id="UP000229236">
    <property type="component" value="Unassembled WGS sequence"/>
</dbReference>
<evidence type="ECO:0000256" key="1">
    <source>
        <dbReference type="SAM" id="Phobius"/>
    </source>
</evidence>
<keyword evidence="1" id="KW-1133">Transmembrane helix</keyword>
<evidence type="ECO:0000313" key="2">
    <source>
        <dbReference type="EMBL" id="PJB82995.1"/>
    </source>
</evidence>
<keyword evidence="1" id="KW-0472">Membrane</keyword>
<organism evidence="2 3">
    <name type="scientific">Candidatus Yonathbacteria bacterium CG_4_9_14_0_8_um_filter_46_47</name>
    <dbReference type="NCBI Taxonomy" id="1975106"/>
    <lineage>
        <taxon>Bacteria</taxon>
        <taxon>Candidatus Yonathiibacteriota</taxon>
    </lineage>
</organism>
<protein>
    <submittedName>
        <fullName evidence="2">Uncharacterized protein</fullName>
    </submittedName>
</protein>
<reference evidence="3" key="1">
    <citation type="submission" date="2017-09" db="EMBL/GenBank/DDBJ databases">
        <title>Depth-based differentiation of microbial function through sediment-hosted aquifers and enrichment of novel symbionts in the deep terrestrial subsurface.</title>
        <authorList>
            <person name="Probst A.J."/>
            <person name="Ladd B."/>
            <person name="Jarett J.K."/>
            <person name="Geller-Mcgrath D.E."/>
            <person name="Sieber C.M.K."/>
            <person name="Emerson J.B."/>
            <person name="Anantharaman K."/>
            <person name="Thomas B.C."/>
            <person name="Malmstrom R."/>
            <person name="Stieglmeier M."/>
            <person name="Klingl A."/>
            <person name="Woyke T."/>
            <person name="Ryan C.M."/>
            <person name="Banfield J.F."/>
        </authorList>
    </citation>
    <scope>NUCLEOTIDE SEQUENCE [LARGE SCALE GENOMIC DNA]</scope>
</reference>
<accession>A0A2M8D793</accession>
<name>A0A2M8D793_9BACT</name>
<dbReference type="AlphaFoldDB" id="A0A2M8D793"/>
<sequence>MARNIHTSHILAEKGHKEKGGVSFVFFMWYRQERIHLNNRKELAMKIDTRQQLAIYLIALTVIFGSALVATLPKERPNHDTPTTTGHLVPEQELLLSDILPNGNDLMFLASRKKFLDKLPQLKERYPDFDFIIMPPDEDQSTDALLIVIKKRERK</sequence>
<feature type="transmembrane region" description="Helical" evidence="1">
    <location>
        <begin position="53"/>
        <end position="72"/>
    </location>
</feature>
<comment type="caution">
    <text evidence="2">The sequence shown here is derived from an EMBL/GenBank/DDBJ whole genome shotgun (WGS) entry which is preliminary data.</text>
</comment>
<gene>
    <name evidence="2" type="ORF">CO088_02495</name>
</gene>
<keyword evidence="1" id="KW-0812">Transmembrane</keyword>